<sequence>MANAEAKLLLVMTEGLERLWLGPCLHRLSTFELERVYA</sequence>
<dbReference type="EMBL" id="JAMZMK010006492">
    <property type="protein sequence ID" value="KAI7748667.1"/>
    <property type="molecule type" value="Genomic_DNA"/>
</dbReference>
<gene>
    <name evidence="1" type="ORF">M8C21_031428</name>
</gene>
<name>A0AAD5CVB2_AMBAR</name>
<organism evidence="1 2">
    <name type="scientific">Ambrosia artemisiifolia</name>
    <name type="common">Common ragweed</name>
    <dbReference type="NCBI Taxonomy" id="4212"/>
    <lineage>
        <taxon>Eukaryota</taxon>
        <taxon>Viridiplantae</taxon>
        <taxon>Streptophyta</taxon>
        <taxon>Embryophyta</taxon>
        <taxon>Tracheophyta</taxon>
        <taxon>Spermatophyta</taxon>
        <taxon>Magnoliopsida</taxon>
        <taxon>eudicotyledons</taxon>
        <taxon>Gunneridae</taxon>
        <taxon>Pentapetalae</taxon>
        <taxon>asterids</taxon>
        <taxon>campanulids</taxon>
        <taxon>Asterales</taxon>
        <taxon>Asteraceae</taxon>
        <taxon>Asteroideae</taxon>
        <taxon>Heliantheae alliance</taxon>
        <taxon>Heliantheae</taxon>
        <taxon>Ambrosia</taxon>
    </lineage>
</organism>
<evidence type="ECO:0000313" key="2">
    <source>
        <dbReference type="Proteomes" id="UP001206925"/>
    </source>
</evidence>
<feature type="non-terminal residue" evidence="1">
    <location>
        <position position="1"/>
    </location>
</feature>
<keyword evidence="2" id="KW-1185">Reference proteome</keyword>
<comment type="caution">
    <text evidence="1">The sequence shown here is derived from an EMBL/GenBank/DDBJ whole genome shotgun (WGS) entry which is preliminary data.</text>
</comment>
<proteinExistence type="predicted"/>
<dbReference type="Proteomes" id="UP001206925">
    <property type="component" value="Unassembled WGS sequence"/>
</dbReference>
<accession>A0AAD5CVB2</accession>
<reference evidence="1" key="1">
    <citation type="submission" date="2022-06" db="EMBL/GenBank/DDBJ databases">
        <title>Uncovering the hologenomic basis of an extraordinary plant invasion.</title>
        <authorList>
            <person name="Bieker V.C."/>
            <person name="Martin M.D."/>
            <person name="Gilbert T."/>
            <person name="Hodgins K."/>
            <person name="Battlay P."/>
            <person name="Petersen B."/>
            <person name="Wilson J."/>
        </authorList>
    </citation>
    <scope>NUCLEOTIDE SEQUENCE</scope>
    <source>
        <strain evidence="1">AA19_3_7</strain>
        <tissue evidence="1">Leaf</tissue>
    </source>
</reference>
<protein>
    <submittedName>
        <fullName evidence="1">Uncharacterized protein</fullName>
    </submittedName>
</protein>
<dbReference type="AlphaFoldDB" id="A0AAD5CVB2"/>
<evidence type="ECO:0000313" key="1">
    <source>
        <dbReference type="EMBL" id="KAI7748667.1"/>
    </source>
</evidence>